<feature type="region of interest" description="Disordered" evidence="1">
    <location>
        <begin position="365"/>
        <end position="388"/>
    </location>
</feature>
<feature type="region of interest" description="Disordered" evidence="1">
    <location>
        <begin position="17"/>
        <end position="45"/>
    </location>
</feature>
<comment type="caution">
    <text evidence="2">The sequence shown here is derived from an EMBL/GenBank/DDBJ whole genome shotgun (WGS) entry which is preliminary data.</text>
</comment>
<evidence type="ECO:0000313" key="3">
    <source>
        <dbReference type="Proteomes" id="UP000034182"/>
    </source>
</evidence>
<dbReference type="EMBL" id="LAQI01000059">
    <property type="protein sequence ID" value="KKY24408.1"/>
    <property type="molecule type" value="Genomic_DNA"/>
</dbReference>
<feature type="region of interest" description="Disordered" evidence="1">
    <location>
        <begin position="402"/>
        <end position="424"/>
    </location>
</feature>
<feature type="region of interest" description="Disordered" evidence="1">
    <location>
        <begin position="159"/>
        <end position="179"/>
    </location>
</feature>
<organism evidence="2 3">
    <name type="scientific">Diplodia seriata</name>
    <dbReference type="NCBI Taxonomy" id="420778"/>
    <lineage>
        <taxon>Eukaryota</taxon>
        <taxon>Fungi</taxon>
        <taxon>Dikarya</taxon>
        <taxon>Ascomycota</taxon>
        <taxon>Pezizomycotina</taxon>
        <taxon>Dothideomycetes</taxon>
        <taxon>Dothideomycetes incertae sedis</taxon>
        <taxon>Botryosphaeriales</taxon>
        <taxon>Botryosphaeriaceae</taxon>
        <taxon>Diplodia</taxon>
    </lineage>
</organism>
<feature type="compositionally biased region" description="Low complexity" evidence="1">
    <location>
        <begin position="159"/>
        <end position="178"/>
    </location>
</feature>
<proteinExistence type="predicted"/>
<reference evidence="2 3" key="2">
    <citation type="submission" date="2015-05" db="EMBL/GenBank/DDBJ databases">
        <title>Distinctive expansion of gene families associated with plant cell wall degradation and secondary metabolism in the genomes of grapevine trunk pathogens.</title>
        <authorList>
            <person name="Lawrence D.P."/>
            <person name="Travadon R."/>
            <person name="Rolshausen P.E."/>
            <person name="Baumgartner K."/>
        </authorList>
    </citation>
    <scope>NUCLEOTIDE SEQUENCE [LARGE SCALE GENOMIC DNA]</scope>
    <source>
        <strain evidence="2">DS831</strain>
    </source>
</reference>
<evidence type="ECO:0000256" key="1">
    <source>
        <dbReference type="SAM" id="MobiDB-lite"/>
    </source>
</evidence>
<evidence type="ECO:0000313" key="2">
    <source>
        <dbReference type="EMBL" id="KKY24408.1"/>
    </source>
</evidence>
<reference evidence="2 3" key="1">
    <citation type="submission" date="2015-03" db="EMBL/GenBank/DDBJ databases">
        <authorList>
            <person name="Morales-Cruz A."/>
            <person name="Amrine K.C."/>
            <person name="Cantu D."/>
        </authorList>
    </citation>
    <scope>NUCLEOTIDE SEQUENCE [LARGE SCALE GENOMIC DNA]</scope>
    <source>
        <strain evidence="2">DS831</strain>
    </source>
</reference>
<name>A0A0G2GLS9_9PEZI</name>
<gene>
    <name evidence="2" type="ORF">UCDDS831_g02451</name>
</gene>
<protein>
    <submittedName>
        <fullName evidence="2">Uncharacterized protein</fullName>
    </submittedName>
</protein>
<sequence length="424" mass="45835">MFQIIMACRNRIADCSNRRRSKSHSQDVERAQKRSRYKPRSETSFRKHDARAHEIFDKIRQLATGGPVDVAVCGLIKLHQNGYDQLLELLAEDETLESCAFHHFKLSYNQHKHLLSYELPTTIHDDVLSDLLAEIRSQLAKLAAKSPTAAQVLNHIRCSRGTSTPTTSSPSARPSAQPHADGLCTFANATTQSPCFVCEICFHPRHPAARGKIHDLIYTAHGQPGMGLVLELRHHNPQHMRHTPPPAVDHSASYTTWRWTEVPALGNTVVRGAPAPQAFRDAAGGVVPGTLTIRVGDFIGMELCRGFPEGPDVAGVLDERIEIDHGVMAGWVEKAERWERMVVTADGPAGESGGARAVGGAFVTEHPEEGGSSAGAGGLLDGRTGPGMDELQAAIDRLEAEIEAESALAADEGEGEDDGGVGVE</sequence>
<dbReference type="Proteomes" id="UP000034182">
    <property type="component" value="Unassembled WGS sequence"/>
</dbReference>
<dbReference type="AlphaFoldDB" id="A0A0G2GLS9"/>
<feature type="compositionally biased region" description="Acidic residues" evidence="1">
    <location>
        <begin position="411"/>
        <end position="424"/>
    </location>
</feature>
<accession>A0A0G2GLS9</accession>